<proteinExistence type="inferred from homology"/>
<dbReference type="Gene3D" id="2.40.10.10">
    <property type="entry name" value="Trypsin-like serine proteases"/>
    <property type="match status" value="2"/>
</dbReference>
<feature type="domain" description="PDZ" evidence="8">
    <location>
        <begin position="411"/>
        <end position="501"/>
    </location>
</feature>
<dbReference type="InterPro" id="IPR036034">
    <property type="entry name" value="PDZ_sf"/>
</dbReference>
<dbReference type="PRINTS" id="PR00839">
    <property type="entry name" value="V8PROTEASE"/>
</dbReference>
<dbReference type="OrthoDB" id="9811262at2"/>
<dbReference type="Pfam" id="PF13365">
    <property type="entry name" value="Trypsin_2"/>
    <property type="match status" value="1"/>
</dbReference>
<keyword evidence="2 6" id="KW-0645">Protease</keyword>
<dbReference type="RefSeq" id="WP_089275794.1">
    <property type="nucleotide sequence ID" value="NZ_FZON01000001.1"/>
</dbReference>
<keyword evidence="5 6" id="KW-0720">Serine protease</keyword>
<evidence type="ECO:0000313" key="9">
    <source>
        <dbReference type="EMBL" id="SNR97159.1"/>
    </source>
</evidence>
<organism evidence="9 10">
    <name type="scientific">Antarctobacter heliothermus</name>
    <dbReference type="NCBI Taxonomy" id="74033"/>
    <lineage>
        <taxon>Bacteria</taxon>
        <taxon>Pseudomonadati</taxon>
        <taxon>Pseudomonadota</taxon>
        <taxon>Alphaproteobacteria</taxon>
        <taxon>Rhodobacterales</taxon>
        <taxon>Roseobacteraceae</taxon>
        <taxon>Antarctobacter</taxon>
    </lineage>
</organism>
<evidence type="ECO:0000256" key="7">
    <source>
        <dbReference type="SAM" id="MobiDB-lite"/>
    </source>
</evidence>
<dbReference type="Gene3D" id="2.30.42.10">
    <property type="match status" value="1"/>
</dbReference>
<protein>
    <recommendedName>
        <fullName evidence="6">Serine protease</fullName>
        <ecNumber evidence="6">3.4.21.-</ecNumber>
    </recommendedName>
</protein>
<feature type="chain" id="PRO_5011809284" description="Serine protease" evidence="6">
    <location>
        <begin position="28"/>
        <end position="517"/>
    </location>
</feature>
<evidence type="ECO:0000256" key="4">
    <source>
        <dbReference type="ARBA" id="ARBA00022801"/>
    </source>
</evidence>
<evidence type="ECO:0000256" key="5">
    <source>
        <dbReference type="ARBA" id="ARBA00022825"/>
    </source>
</evidence>
<dbReference type="EC" id="3.4.21.-" evidence="6"/>
<dbReference type="InterPro" id="IPR009003">
    <property type="entry name" value="Peptidase_S1_PA"/>
</dbReference>
<keyword evidence="3 6" id="KW-0732">Signal</keyword>
<reference evidence="9 10" key="1">
    <citation type="submission" date="2017-06" db="EMBL/GenBank/DDBJ databases">
        <authorList>
            <person name="Kim H.J."/>
            <person name="Triplett B.A."/>
        </authorList>
    </citation>
    <scope>NUCLEOTIDE SEQUENCE [LARGE SCALE GENOMIC DNA]</scope>
    <source>
        <strain evidence="9 10">DSM 11445</strain>
    </source>
</reference>
<dbReference type="PROSITE" id="PS50106">
    <property type="entry name" value="PDZ"/>
    <property type="match status" value="1"/>
</dbReference>
<feature type="region of interest" description="Disordered" evidence="7">
    <location>
        <begin position="355"/>
        <end position="391"/>
    </location>
</feature>
<feature type="compositionally biased region" description="Basic and acidic residues" evidence="7">
    <location>
        <begin position="355"/>
        <end position="380"/>
    </location>
</feature>
<evidence type="ECO:0000313" key="10">
    <source>
        <dbReference type="Proteomes" id="UP000198440"/>
    </source>
</evidence>
<evidence type="ECO:0000256" key="1">
    <source>
        <dbReference type="ARBA" id="ARBA00008764"/>
    </source>
</evidence>
<keyword evidence="4 6" id="KW-0378">Hydrolase</keyword>
<dbReference type="Pfam" id="PF13180">
    <property type="entry name" value="PDZ_2"/>
    <property type="match status" value="1"/>
</dbReference>
<dbReference type="SUPFAM" id="SSF50156">
    <property type="entry name" value="PDZ domain-like"/>
    <property type="match status" value="1"/>
</dbReference>
<name>A0A239ANN7_9RHOB</name>
<dbReference type="EMBL" id="FZON01000001">
    <property type="protein sequence ID" value="SNR97159.1"/>
    <property type="molecule type" value="Genomic_DNA"/>
</dbReference>
<dbReference type="GO" id="GO:0008236">
    <property type="term" value="F:serine-type peptidase activity"/>
    <property type="evidence" value="ECO:0007669"/>
    <property type="project" value="UniProtKB-KW"/>
</dbReference>
<dbReference type="InterPro" id="IPR043504">
    <property type="entry name" value="Peptidase_S1_PA_chymotrypsin"/>
</dbReference>
<evidence type="ECO:0000256" key="6">
    <source>
        <dbReference type="RuleBase" id="RU004296"/>
    </source>
</evidence>
<dbReference type="InterPro" id="IPR008256">
    <property type="entry name" value="Peptidase_S1B"/>
</dbReference>
<comment type="similarity">
    <text evidence="1 6">Belongs to the peptidase S1B family.</text>
</comment>
<dbReference type="PANTHER" id="PTHR36234">
    <property type="entry name" value="LYSYL ENDOPEPTIDASE"/>
    <property type="match status" value="1"/>
</dbReference>
<dbReference type="Proteomes" id="UP000198440">
    <property type="component" value="Unassembled WGS sequence"/>
</dbReference>
<sequence length="517" mass="55137">MSFFTSSARLTLAACVLALSISAEVQAQDLMLFPPETFGQIVVPQTESLLGDIQLEAQVGAYNNEFVASYGPDSVFARTGRAVGLLQVLTNVGHAPCTAFLVDGNKLVTNNHCVPGILENPKMRARGATFIAAVQFHAGFLRDGFSDGVTTFHVNPVPLETSKELDYTVLQVLGDANAEFGALKLTSAMPLDHTPFWVIGHPMGEAQRISREKCQADSPAVVGNRLHHLCDTLPGNSGSPVIDADSKAVVALHHAGSRAGEKNYAVPMADILAQSKVLVADKPASPVAAPDSSELDAALALSDAILNNDAEARIAMLEDLLRDFPGTRAASRAETKLAEDKAVLARAKAIEEAERARIAAEQEQTADPKEDGPADGKDADEPVPPTGSPFEDFFREYEERLAEPKAEDPKPVELPPAESGYMGLRVQDLTEEMAEALDLAGQQGVLVSDVPEGPSRTAGLKAGDVILSLDGDPFEDTRGMVRIMSDRRPGERIAVRISRGGAEKVLTLVLTKRPEVP</sequence>
<dbReference type="AlphaFoldDB" id="A0A239ANN7"/>
<dbReference type="PANTHER" id="PTHR36234:SF5">
    <property type="entry name" value="LYSYL ENDOPEPTIDASE"/>
    <property type="match status" value="1"/>
</dbReference>
<evidence type="ECO:0000256" key="3">
    <source>
        <dbReference type="ARBA" id="ARBA00022729"/>
    </source>
</evidence>
<feature type="signal peptide" evidence="6">
    <location>
        <begin position="1"/>
        <end position="27"/>
    </location>
</feature>
<accession>A0A239ANN7</accession>
<dbReference type="SMART" id="SM00228">
    <property type="entry name" value="PDZ"/>
    <property type="match status" value="1"/>
</dbReference>
<dbReference type="InterPro" id="IPR001478">
    <property type="entry name" value="PDZ"/>
</dbReference>
<dbReference type="GO" id="GO:0006508">
    <property type="term" value="P:proteolysis"/>
    <property type="evidence" value="ECO:0007669"/>
    <property type="project" value="UniProtKB-KW"/>
</dbReference>
<dbReference type="SUPFAM" id="SSF50494">
    <property type="entry name" value="Trypsin-like serine proteases"/>
    <property type="match status" value="1"/>
</dbReference>
<gene>
    <name evidence="9" type="ORF">SAMN04488078_100131</name>
</gene>
<evidence type="ECO:0000256" key="2">
    <source>
        <dbReference type="ARBA" id="ARBA00022670"/>
    </source>
</evidence>
<evidence type="ECO:0000259" key="8">
    <source>
        <dbReference type="PROSITE" id="PS50106"/>
    </source>
</evidence>